<evidence type="ECO:0000256" key="2">
    <source>
        <dbReference type="SAM" id="Phobius"/>
    </source>
</evidence>
<evidence type="ECO:0008006" key="5">
    <source>
        <dbReference type="Google" id="ProtNLM"/>
    </source>
</evidence>
<evidence type="ECO:0000313" key="3">
    <source>
        <dbReference type="EMBL" id="MFD2185947.1"/>
    </source>
</evidence>
<dbReference type="Proteomes" id="UP001597344">
    <property type="component" value="Unassembled WGS sequence"/>
</dbReference>
<dbReference type="EMBL" id="JBHUHY010000003">
    <property type="protein sequence ID" value="MFD2185947.1"/>
    <property type="molecule type" value="Genomic_DNA"/>
</dbReference>
<evidence type="ECO:0000256" key="1">
    <source>
        <dbReference type="SAM" id="MobiDB-lite"/>
    </source>
</evidence>
<feature type="compositionally biased region" description="Low complexity" evidence="1">
    <location>
        <begin position="1634"/>
        <end position="1647"/>
    </location>
</feature>
<keyword evidence="4" id="KW-1185">Reference proteome</keyword>
<keyword evidence="2" id="KW-1133">Transmembrane helix</keyword>
<feature type="transmembrane region" description="Helical" evidence="2">
    <location>
        <begin position="12"/>
        <end position="32"/>
    </location>
</feature>
<name>A0ABW5AV13_9FLAO</name>
<organism evidence="3 4">
    <name type="scientific">Aquimarina celericrescens</name>
    <dbReference type="NCBI Taxonomy" id="1964542"/>
    <lineage>
        <taxon>Bacteria</taxon>
        <taxon>Pseudomonadati</taxon>
        <taxon>Bacteroidota</taxon>
        <taxon>Flavobacteriia</taxon>
        <taxon>Flavobacteriales</taxon>
        <taxon>Flavobacteriaceae</taxon>
        <taxon>Aquimarina</taxon>
    </lineage>
</organism>
<feature type="region of interest" description="Disordered" evidence="1">
    <location>
        <begin position="1634"/>
        <end position="1666"/>
    </location>
</feature>
<sequence length="1666" mass="185522">MKNTKTNFSHRVIAVFFAMTFLQTLIPYNQLWANNNGPNAPEAASFEPIDATDMVNLLTGDFTYVLPLLNVPSPEGGYPLALAYHAGIAMDQEASWVGLGWSLNPGAINRYVSGVPDDWKSTKKYSVVYDEGGVARSYTGGVSVGWGDGLYSAGLYASYSENRSSNGENSYDFSVGGNYGPLQGSIGSRGTNFGIGIPLGAGFKASIGTSGVGLSYERSSGANSIGLSVNQSFKDGSTLLSLNGSSNYGASLGVSLSSRDGLTVSVMNGSFDFSGSESLSRQLSVVNRTLRAVIPIPTPSGAVNIDAAYRKTKYWVYENDYSIFDGSLYSGNISNSLENSLFDYKVAFDSYESYYETDRKQQSKEANYSLISYDSYSVSGQGISGSIKPYIFEDAVLRNQQRTIDTDTEGNSIAAAFYDYPTGTIGDKFTKGFNDIHFYFENENSSFLKVSSGNWTSSNNNYSSIFNLNTSNSRTDTSINVNGIVQNGYNTDSKRMRKGSFIETFTNQQILDAPSRIVQPQNFNRNRSRVPRDGIGAYKITTTDGKTYHYSIPVYQHEKFSRVAEVNRDINKQFSEEVQLDPYATHWLLTAITGPDYVDTNNNYLVDEADYGYWVEFNYGMWSEGFGWRTPTTGYQTSEKTKTYQWGIKEIYYLDKIKTRTHTALFVKENRLDNLSSSSILNVGSRSNPKVYNDIHIKDFIIGDDGKSYFNGVYDEVNPRFGTFYIESRHKFFLNLNEQKSLKLKKIILLKNSSSYANISKTNSSEENEITGGEIAIEESFQQFDLLGRDIGTLHKPITDRTWKANFYKNILDTKDIESLNDIDNDAIQIIDFNTSYNLVRNTPNSKSNDNEKLTLDQVRFRGKKGKMLMPPYLFDYNNKHAEYNNNAKDVWGYRDDTPASWSLKKITTPLGSSISVEYEEDKFRYEAAITAPAEVNKNGGGLRVKNLILALDNKEYITSYNYNIPGTTTSSGVTSYAPAKNEKEVKYIGEIPGPSVMYEYVSVEHKFSTNQIKFKDVFRFNVLQKMQEKNGGFEMGSMLSLKKTQNTNQNINVNGNVRSTNFSKFELVDHTASLGSLISKKSFNGKGQLMSNIENEYYSPNEIQQGAHQETNKMYKSVREGSVYKNLLSTSSKTKLPNVLKSTTNYSGNQKTTSHFDEYNFLTGQATVTRSSLSDGTNIITKSFPAHDIYAGMGSKADNSTNKNMLSQIAANLTQININDTWKTINAGITTWTNNWSYRKFDGSLESTATGNAKIWRKHKAYVWKGDVDTNGAYLGYTGDFDNFNWQINGTQTNPKWINTSTVSLYDHYSMPLETLDINNNKVATKMGDNNSKVFAVANAGYKEMFYSGAEDLNVKTGYFSGEVYTDATATLSNTSHTGKYSISVGANKKAFAAKLDKGEYKVSVWVNKDAKFYLPSLTRLKVGSNVISYDTEEVVNAGDWVQYNFYTGEISPGQEVYVYNTNRNGLYDDFRVHPIESSMTSYVYNEWDELTHIIGPNNLATKYEYDDVGRLERTYSEVVDANGVTGGFKLAKEVNYNYKKVAEVDANGNGIIDPVESYPPLGISLYIDSTIDYATEAVARGIGGSGSYQYRWAISNTPIGSNPSYGAWGSSSTKTIYDACGETTYVQCQVKDTQTQDTSTRSTSRLRSCSGDGDPIIAPAGQQQ</sequence>
<protein>
    <recommendedName>
        <fullName evidence="5">YD repeat-containing protein</fullName>
    </recommendedName>
</protein>
<evidence type="ECO:0000313" key="4">
    <source>
        <dbReference type="Proteomes" id="UP001597344"/>
    </source>
</evidence>
<keyword evidence="2" id="KW-0472">Membrane</keyword>
<dbReference type="RefSeq" id="WP_378318935.1">
    <property type="nucleotide sequence ID" value="NZ_JBHUHY010000003.1"/>
</dbReference>
<accession>A0ABW5AV13</accession>
<gene>
    <name evidence="3" type="ORF">ACFSJT_04025</name>
</gene>
<keyword evidence="2" id="KW-0812">Transmembrane</keyword>
<proteinExistence type="predicted"/>
<comment type="caution">
    <text evidence="3">The sequence shown here is derived from an EMBL/GenBank/DDBJ whole genome shotgun (WGS) entry which is preliminary data.</text>
</comment>
<reference evidence="4" key="1">
    <citation type="journal article" date="2019" name="Int. J. Syst. Evol. Microbiol.">
        <title>The Global Catalogue of Microorganisms (GCM) 10K type strain sequencing project: providing services to taxonomists for standard genome sequencing and annotation.</title>
        <authorList>
            <consortium name="The Broad Institute Genomics Platform"/>
            <consortium name="The Broad Institute Genome Sequencing Center for Infectious Disease"/>
            <person name="Wu L."/>
            <person name="Ma J."/>
        </authorList>
    </citation>
    <scope>NUCLEOTIDE SEQUENCE [LARGE SCALE GENOMIC DNA]</scope>
    <source>
        <strain evidence="4">DT92</strain>
    </source>
</reference>